<evidence type="ECO:0000313" key="2">
    <source>
        <dbReference type="EMBL" id="ETO30512.1"/>
    </source>
</evidence>
<proteinExistence type="predicted"/>
<dbReference type="EMBL" id="ASPP01005442">
    <property type="protein sequence ID" value="ETO30512.1"/>
    <property type="molecule type" value="Genomic_DNA"/>
</dbReference>
<dbReference type="AlphaFoldDB" id="X6NZ09"/>
<evidence type="ECO:0000256" key="1">
    <source>
        <dbReference type="SAM" id="Phobius"/>
    </source>
</evidence>
<reference evidence="2 3" key="1">
    <citation type="journal article" date="2013" name="Curr. Biol.">
        <title>The Genome of the Foraminiferan Reticulomyxa filosa.</title>
        <authorList>
            <person name="Glockner G."/>
            <person name="Hulsmann N."/>
            <person name="Schleicher M."/>
            <person name="Noegel A.A."/>
            <person name="Eichinger L."/>
            <person name="Gallinger C."/>
            <person name="Pawlowski J."/>
            <person name="Sierra R."/>
            <person name="Euteneuer U."/>
            <person name="Pillet L."/>
            <person name="Moustafa A."/>
            <person name="Platzer M."/>
            <person name="Groth M."/>
            <person name="Szafranski K."/>
            <person name="Schliwa M."/>
        </authorList>
    </citation>
    <scope>NUCLEOTIDE SEQUENCE [LARGE SCALE GENOMIC DNA]</scope>
</reference>
<dbReference type="Proteomes" id="UP000023152">
    <property type="component" value="Unassembled WGS sequence"/>
</dbReference>
<keyword evidence="3" id="KW-1185">Reference proteome</keyword>
<evidence type="ECO:0000313" key="3">
    <source>
        <dbReference type="Proteomes" id="UP000023152"/>
    </source>
</evidence>
<gene>
    <name evidence="2" type="ORF">RFI_06607</name>
</gene>
<sequence>MLRVVYSRPVFLRQNAFLLRAQRGLLTEGRTEKPASREAADWPRYKNFTLANISKLNADIEETMFTRLQRHLDKTRSIFDKAFEKVFKKRIEGIGYWIIALSVVFVNLTGLNMQMKKNQQLRLQADDVLLFKQQLKTEIEQIKEDILKTKQILIEKNIPTD</sequence>
<feature type="transmembrane region" description="Helical" evidence="1">
    <location>
        <begin position="94"/>
        <end position="113"/>
    </location>
</feature>
<keyword evidence="1" id="KW-0812">Transmembrane</keyword>
<organism evidence="2 3">
    <name type="scientific">Reticulomyxa filosa</name>
    <dbReference type="NCBI Taxonomy" id="46433"/>
    <lineage>
        <taxon>Eukaryota</taxon>
        <taxon>Sar</taxon>
        <taxon>Rhizaria</taxon>
        <taxon>Retaria</taxon>
        <taxon>Foraminifera</taxon>
        <taxon>Monothalamids</taxon>
        <taxon>Reticulomyxidae</taxon>
        <taxon>Reticulomyxa</taxon>
    </lineage>
</organism>
<comment type="caution">
    <text evidence="2">The sequence shown here is derived from an EMBL/GenBank/DDBJ whole genome shotgun (WGS) entry which is preliminary data.</text>
</comment>
<protein>
    <submittedName>
        <fullName evidence="2">Uncharacterized protein</fullName>
    </submittedName>
</protein>
<name>X6NZ09_RETFI</name>
<accession>X6NZ09</accession>
<keyword evidence="1" id="KW-1133">Transmembrane helix</keyword>
<keyword evidence="1" id="KW-0472">Membrane</keyword>